<dbReference type="PANTHER" id="PTHR16255">
    <property type="entry name" value="REQUIRED FOR MEIOTIC NUCLEAR DIVISION PROTEIN 1 HOMOLOG"/>
    <property type="match status" value="1"/>
</dbReference>
<evidence type="ECO:0000313" key="3">
    <source>
        <dbReference type="EMBL" id="CAB3365312.1"/>
    </source>
</evidence>
<evidence type="ECO:0000259" key="2">
    <source>
        <dbReference type="Pfam" id="PF02582"/>
    </source>
</evidence>
<dbReference type="OrthoDB" id="242766at2759"/>
<dbReference type="AlphaFoldDB" id="A0A8S1C7W1"/>
<accession>A0A8S1C7W1</accession>
<keyword evidence="4" id="KW-1185">Reference proteome</keyword>
<evidence type="ECO:0000313" key="4">
    <source>
        <dbReference type="Proteomes" id="UP000494165"/>
    </source>
</evidence>
<dbReference type="GO" id="GO:0005739">
    <property type="term" value="C:mitochondrion"/>
    <property type="evidence" value="ECO:0007669"/>
    <property type="project" value="UniProtKB-ARBA"/>
</dbReference>
<proteinExistence type="inferred from homology"/>
<dbReference type="EMBL" id="CADEPI010000020">
    <property type="protein sequence ID" value="CAB3365312.1"/>
    <property type="molecule type" value="Genomic_DNA"/>
</dbReference>
<reference evidence="3 4" key="1">
    <citation type="submission" date="2020-04" db="EMBL/GenBank/DDBJ databases">
        <authorList>
            <person name="Alioto T."/>
            <person name="Alioto T."/>
            <person name="Gomez Garrido J."/>
        </authorList>
    </citation>
    <scope>NUCLEOTIDE SEQUENCE [LARGE SCALE GENOMIC DNA]</scope>
</reference>
<dbReference type="Proteomes" id="UP000494165">
    <property type="component" value="Unassembled WGS sequence"/>
</dbReference>
<protein>
    <recommendedName>
        <fullName evidence="2">DUF155 domain-containing protein</fullName>
    </recommendedName>
</protein>
<dbReference type="InterPro" id="IPR003734">
    <property type="entry name" value="DUF155"/>
</dbReference>
<sequence length="356" mass="41032">MMMSFIRVVAPLARAVHRQTPIIVNVHRFASGGPPSLSALQIKKRKRKPLEDEGKKLMPGHYYMNAIPTAEEYDLQALKSALLKQDLYKPTFVDEDGASEPEVLHATAKYEVGSEPRDIFFFREGSLVVWNMNEIESQALLTFMKPFELRSLTEDVAVQETESLTYSYSEHKKSSLIDGNLVLWNGGENLVLEKFTVSNAVALSVKLGSWESALEKYIDSIEYVTEDLKAGRAIKLSQSEVLRKTGELFALRHLINLRSDLLDTPDFYWDREHLEPLYLRMISHLSINRRTRVMNERLSHCLELVELLSAKLSDRHHVRLEWMIIVLIMVEVAFEFLHYYDRIFGNELETPSTQED</sequence>
<organism evidence="3 4">
    <name type="scientific">Cloeon dipterum</name>
    <dbReference type="NCBI Taxonomy" id="197152"/>
    <lineage>
        <taxon>Eukaryota</taxon>
        <taxon>Metazoa</taxon>
        <taxon>Ecdysozoa</taxon>
        <taxon>Arthropoda</taxon>
        <taxon>Hexapoda</taxon>
        <taxon>Insecta</taxon>
        <taxon>Pterygota</taxon>
        <taxon>Palaeoptera</taxon>
        <taxon>Ephemeroptera</taxon>
        <taxon>Pisciforma</taxon>
        <taxon>Baetidae</taxon>
        <taxon>Cloeon</taxon>
    </lineage>
</organism>
<dbReference type="PANTHER" id="PTHR16255:SF1">
    <property type="entry name" value="REQUIRED FOR MEIOTIC NUCLEAR DIVISION PROTEIN 1 HOMOLOG"/>
    <property type="match status" value="1"/>
</dbReference>
<gene>
    <name evidence="3" type="ORF">CLODIP_2_CD06074</name>
</gene>
<dbReference type="Pfam" id="PF02582">
    <property type="entry name" value="DUF155"/>
    <property type="match status" value="1"/>
</dbReference>
<dbReference type="GO" id="GO:0070131">
    <property type="term" value="P:positive regulation of mitochondrial translation"/>
    <property type="evidence" value="ECO:0007669"/>
    <property type="project" value="TreeGrafter"/>
</dbReference>
<comment type="caution">
    <text evidence="3">The sequence shown here is derived from an EMBL/GenBank/DDBJ whole genome shotgun (WGS) entry which is preliminary data.</text>
</comment>
<dbReference type="InterPro" id="IPR051624">
    <property type="entry name" value="RMD1/Sad1-interacting"/>
</dbReference>
<name>A0A8S1C7W1_9INSE</name>
<comment type="similarity">
    <text evidence="1">Belongs to the RMD1/sif2 family.</text>
</comment>
<feature type="domain" description="DUF155" evidence="2">
    <location>
        <begin position="119"/>
        <end position="295"/>
    </location>
</feature>
<evidence type="ECO:0000256" key="1">
    <source>
        <dbReference type="ARBA" id="ARBA00008306"/>
    </source>
</evidence>